<dbReference type="RefSeq" id="WP_145448867.1">
    <property type="nucleotide sequence ID" value="NZ_CP037421.1"/>
</dbReference>
<sequence length="290" mass="31870">MNPIVYHIASGQSFFTGCTLIILAAMLSLNDKLWTRRMMGLSFLLGVIAVVVSSTPLPWWSYSVLGTVILIWLLVQFRKRKQRGLSYAMIVVWLAALGMELPCHRLPHVEPVSERSMTVIGDSVTAGLGDPQTKTWPQLLKQKYGIAVQDLSRVGATVSSARKQVIATRIESPLVLLEIGGNDILGSTTPAQFEADLNALLKVLAAPGRQLVMLELPLPPFYHQYGLVQRQLARKYGVKLIPKRVFLSVLAGGGATLDSIHLSRAGQQQMADQIWEIVGPAYPRSDETSD</sequence>
<feature type="domain" description="SGNH hydrolase-type esterase" evidence="2">
    <location>
        <begin position="119"/>
        <end position="268"/>
    </location>
</feature>
<feature type="transmembrane region" description="Helical" evidence="1">
    <location>
        <begin position="34"/>
        <end position="53"/>
    </location>
</feature>
<feature type="transmembrane region" description="Helical" evidence="1">
    <location>
        <begin position="6"/>
        <end position="27"/>
    </location>
</feature>
<dbReference type="Gene3D" id="3.40.50.1110">
    <property type="entry name" value="SGNH hydrolase"/>
    <property type="match status" value="1"/>
</dbReference>
<dbReference type="Pfam" id="PF13472">
    <property type="entry name" value="Lipase_GDSL_2"/>
    <property type="match status" value="1"/>
</dbReference>
<dbReference type="EC" id="3.1.1.1" evidence="3"/>
<accession>A0A517Q4V7</accession>
<evidence type="ECO:0000256" key="1">
    <source>
        <dbReference type="SAM" id="Phobius"/>
    </source>
</evidence>
<keyword evidence="3" id="KW-0378">Hydrolase</keyword>
<dbReference type="SUPFAM" id="SSF52266">
    <property type="entry name" value="SGNH hydrolase"/>
    <property type="match status" value="1"/>
</dbReference>
<evidence type="ECO:0000259" key="2">
    <source>
        <dbReference type="Pfam" id="PF13472"/>
    </source>
</evidence>
<gene>
    <name evidence="3" type="primary">tesA_1</name>
    <name evidence="3" type="ORF">Enr10x_19610</name>
</gene>
<dbReference type="AlphaFoldDB" id="A0A517Q4V7"/>
<dbReference type="InterPro" id="IPR013830">
    <property type="entry name" value="SGNH_hydro"/>
</dbReference>
<dbReference type="Proteomes" id="UP000315647">
    <property type="component" value="Chromosome"/>
</dbReference>
<organism evidence="3 4">
    <name type="scientific">Gimesia panareensis</name>
    <dbReference type="NCBI Taxonomy" id="2527978"/>
    <lineage>
        <taxon>Bacteria</taxon>
        <taxon>Pseudomonadati</taxon>
        <taxon>Planctomycetota</taxon>
        <taxon>Planctomycetia</taxon>
        <taxon>Planctomycetales</taxon>
        <taxon>Planctomycetaceae</taxon>
        <taxon>Gimesia</taxon>
    </lineage>
</organism>
<dbReference type="InterPro" id="IPR036514">
    <property type="entry name" value="SGNH_hydro_sf"/>
</dbReference>
<keyword evidence="1" id="KW-0812">Transmembrane</keyword>
<dbReference type="GO" id="GO:0106435">
    <property type="term" value="F:carboxylesterase activity"/>
    <property type="evidence" value="ECO:0007669"/>
    <property type="project" value="UniProtKB-EC"/>
</dbReference>
<reference evidence="3 4" key="1">
    <citation type="submission" date="2019-03" db="EMBL/GenBank/DDBJ databases">
        <title>Deep-cultivation of Planctomycetes and their phenomic and genomic characterization uncovers novel biology.</title>
        <authorList>
            <person name="Wiegand S."/>
            <person name="Jogler M."/>
            <person name="Boedeker C."/>
            <person name="Pinto D."/>
            <person name="Vollmers J."/>
            <person name="Rivas-Marin E."/>
            <person name="Kohn T."/>
            <person name="Peeters S.H."/>
            <person name="Heuer A."/>
            <person name="Rast P."/>
            <person name="Oberbeckmann S."/>
            <person name="Bunk B."/>
            <person name="Jeske O."/>
            <person name="Meyerdierks A."/>
            <person name="Storesund J.E."/>
            <person name="Kallscheuer N."/>
            <person name="Luecker S."/>
            <person name="Lage O.M."/>
            <person name="Pohl T."/>
            <person name="Merkel B.J."/>
            <person name="Hornburger P."/>
            <person name="Mueller R.-W."/>
            <person name="Bruemmer F."/>
            <person name="Labrenz M."/>
            <person name="Spormann A.M."/>
            <person name="Op den Camp H."/>
            <person name="Overmann J."/>
            <person name="Amann R."/>
            <person name="Jetten M.S.M."/>
            <person name="Mascher T."/>
            <person name="Medema M.H."/>
            <person name="Devos D.P."/>
            <person name="Kaster A.-K."/>
            <person name="Ovreas L."/>
            <person name="Rohde M."/>
            <person name="Galperin M.Y."/>
            <person name="Jogler C."/>
        </authorList>
    </citation>
    <scope>NUCLEOTIDE SEQUENCE [LARGE SCALE GENOMIC DNA]</scope>
    <source>
        <strain evidence="3 4">Enr10</strain>
    </source>
</reference>
<name>A0A517Q4V7_9PLAN</name>
<keyword evidence="4" id="KW-1185">Reference proteome</keyword>
<evidence type="ECO:0000313" key="4">
    <source>
        <dbReference type="Proteomes" id="UP000315647"/>
    </source>
</evidence>
<protein>
    <submittedName>
        <fullName evidence="3">Esterase TesA</fullName>
        <ecNumber evidence="3">3.1.1.1</ecNumber>
    </submittedName>
</protein>
<keyword evidence="1" id="KW-1133">Transmembrane helix</keyword>
<feature type="transmembrane region" description="Helical" evidence="1">
    <location>
        <begin position="84"/>
        <end position="101"/>
    </location>
</feature>
<evidence type="ECO:0000313" key="3">
    <source>
        <dbReference type="EMBL" id="QDT26651.1"/>
    </source>
</evidence>
<proteinExistence type="predicted"/>
<feature type="transmembrane region" description="Helical" evidence="1">
    <location>
        <begin position="59"/>
        <end position="77"/>
    </location>
</feature>
<keyword evidence="1" id="KW-0472">Membrane</keyword>
<dbReference type="EMBL" id="CP037421">
    <property type="protein sequence ID" value="QDT26651.1"/>
    <property type="molecule type" value="Genomic_DNA"/>
</dbReference>